<dbReference type="InterPro" id="IPR004483">
    <property type="entry name" value="SMUBP-2/Hcs1-like"/>
</dbReference>
<dbReference type="Pfam" id="PF13086">
    <property type="entry name" value="AAA_11"/>
    <property type="match status" value="1"/>
</dbReference>
<evidence type="ECO:0000256" key="6">
    <source>
        <dbReference type="ARBA" id="ARBA00022741"/>
    </source>
</evidence>
<organism evidence="12 13">
    <name type="scientific">Metschnikowia aff. pulcherrima</name>
    <dbReference type="NCBI Taxonomy" id="2163413"/>
    <lineage>
        <taxon>Eukaryota</taxon>
        <taxon>Fungi</taxon>
        <taxon>Dikarya</taxon>
        <taxon>Ascomycota</taxon>
        <taxon>Saccharomycotina</taxon>
        <taxon>Pichiomycetes</taxon>
        <taxon>Metschnikowiaceae</taxon>
        <taxon>Metschnikowia</taxon>
    </lineage>
</organism>
<dbReference type="InterPro" id="IPR041679">
    <property type="entry name" value="DNA2/NAM7-like_C"/>
</dbReference>
<keyword evidence="7" id="KW-0378">Hydrolase</keyword>
<evidence type="ECO:0000313" key="13">
    <source>
        <dbReference type="Proteomes" id="UP000292447"/>
    </source>
</evidence>
<dbReference type="EC" id="3.6.4.12" evidence="4"/>
<dbReference type="InterPro" id="IPR047187">
    <property type="entry name" value="SF1_C_Upf1"/>
</dbReference>
<keyword evidence="5" id="KW-0963">Cytoplasm</keyword>
<keyword evidence="8" id="KW-0347">Helicase</keyword>
<evidence type="ECO:0000256" key="9">
    <source>
        <dbReference type="ARBA" id="ARBA00022840"/>
    </source>
</evidence>
<evidence type="ECO:0000256" key="1">
    <source>
        <dbReference type="ARBA" id="ARBA00004123"/>
    </source>
</evidence>
<dbReference type="NCBIfam" id="TIGR00376">
    <property type="entry name" value="IGHMBP2 family helicase"/>
    <property type="match status" value="1"/>
</dbReference>
<dbReference type="CDD" id="cd18808">
    <property type="entry name" value="SF1_C_Upf1"/>
    <property type="match status" value="1"/>
</dbReference>
<evidence type="ECO:0000256" key="2">
    <source>
        <dbReference type="ARBA" id="ARBA00004496"/>
    </source>
</evidence>
<comment type="subcellular location">
    <subcellularLocation>
        <location evidence="2">Cytoplasm</location>
    </subcellularLocation>
    <subcellularLocation>
        <location evidence="1">Nucleus</location>
    </subcellularLocation>
</comment>
<dbReference type="Proteomes" id="UP000292447">
    <property type="component" value="Chromosome IV"/>
</dbReference>
<dbReference type="InterPro" id="IPR050534">
    <property type="entry name" value="Coronavir_polyprotein_1ab"/>
</dbReference>
<dbReference type="SUPFAM" id="SSF52540">
    <property type="entry name" value="P-loop containing nucleoside triphosphate hydrolases"/>
    <property type="match status" value="1"/>
</dbReference>
<keyword evidence="10" id="KW-0539">Nucleus</keyword>
<dbReference type="InterPro" id="IPR027417">
    <property type="entry name" value="P-loop_NTPase"/>
</dbReference>
<evidence type="ECO:0000259" key="11">
    <source>
        <dbReference type="SMART" id="SM00382"/>
    </source>
</evidence>
<dbReference type="GO" id="GO:0003723">
    <property type="term" value="F:RNA binding"/>
    <property type="evidence" value="ECO:0007669"/>
    <property type="project" value="InterPro"/>
</dbReference>
<gene>
    <name evidence="12" type="primary">MPUL0D07470</name>
    <name evidence="12" type="ORF">METSCH_D07470</name>
</gene>
<evidence type="ECO:0000256" key="5">
    <source>
        <dbReference type="ARBA" id="ARBA00022490"/>
    </source>
</evidence>
<dbReference type="PANTHER" id="PTHR43788:SF8">
    <property type="entry name" value="DNA-BINDING PROTEIN SMUBP-2"/>
    <property type="match status" value="1"/>
</dbReference>
<keyword evidence="6" id="KW-0547">Nucleotide-binding</keyword>
<dbReference type="GO" id="GO:0005737">
    <property type="term" value="C:cytoplasm"/>
    <property type="evidence" value="ECO:0007669"/>
    <property type="project" value="UniProtKB-SubCell"/>
</dbReference>
<name>A0A4P6XQ79_9ASCO</name>
<keyword evidence="9" id="KW-0067">ATP-binding</keyword>
<dbReference type="Pfam" id="PF21138">
    <property type="entry name" value="SMUBP-2_HCS1_1B"/>
    <property type="match status" value="1"/>
</dbReference>
<dbReference type="InterPro" id="IPR048761">
    <property type="entry name" value="SMUBP-2_HCS1_1B"/>
</dbReference>
<accession>A0A4P6XQ79</accession>
<dbReference type="Pfam" id="PF13087">
    <property type="entry name" value="AAA_12"/>
    <property type="match status" value="1"/>
</dbReference>
<protein>
    <recommendedName>
        <fullName evidence="4">DNA helicase</fullName>
        <ecNumber evidence="4">3.6.4.12</ecNumber>
    </recommendedName>
</protein>
<dbReference type="InterPro" id="IPR041677">
    <property type="entry name" value="DNA2/NAM7_AAA_11"/>
</dbReference>
<evidence type="ECO:0000256" key="3">
    <source>
        <dbReference type="ARBA" id="ARBA00007913"/>
    </source>
</evidence>
<dbReference type="GO" id="GO:0016787">
    <property type="term" value="F:hydrolase activity"/>
    <property type="evidence" value="ECO:0007669"/>
    <property type="project" value="UniProtKB-KW"/>
</dbReference>
<dbReference type="PANTHER" id="PTHR43788">
    <property type="entry name" value="DNA2/NAM7 HELICASE FAMILY MEMBER"/>
    <property type="match status" value="1"/>
</dbReference>
<dbReference type="SMART" id="SM00382">
    <property type="entry name" value="AAA"/>
    <property type="match status" value="1"/>
</dbReference>
<evidence type="ECO:0000256" key="8">
    <source>
        <dbReference type="ARBA" id="ARBA00022806"/>
    </source>
</evidence>
<dbReference type="AlphaFoldDB" id="A0A4P6XQ79"/>
<dbReference type="GO" id="GO:0043139">
    <property type="term" value="F:5'-3' DNA helicase activity"/>
    <property type="evidence" value="ECO:0007669"/>
    <property type="project" value="TreeGrafter"/>
</dbReference>
<comment type="similarity">
    <text evidence="3">Belongs to the DNA2/NAM7 helicase family.</text>
</comment>
<dbReference type="Gene3D" id="2.40.30.270">
    <property type="match status" value="1"/>
</dbReference>
<keyword evidence="13" id="KW-1185">Reference proteome</keyword>
<dbReference type="GO" id="GO:0005524">
    <property type="term" value="F:ATP binding"/>
    <property type="evidence" value="ECO:0007669"/>
    <property type="project" value="UniProtKB-KW"/>
</dbReference>
<evidence type="ECO:0000256" key="7">
    <source>
        <dbReference type="ARBA" id="ARBA00022801"/>
    </source>
</evidence>
<dbReference type="GO" id="GO:0003677">
    <property type="term" value="F:DNA binding"/>
    <property type="evidence" value="ECO:0007669"/>
    <property type="project" value="InterPro"/>
</dbReference>
<reference evidence="13" key="1">
    <citation type="submission" date="2019-03" db="EMBL/GenBank/DDBJ databases">
        <title>Snf2 controls pulcherriminic acid biosynthesis and connects pigmentation and antifungal activity of the yeast Metschnikowia pulcherrima.</title>
        <authorList>
            <person name="Gore-Lloyd D."/>
            <person name="Sumann I."/>
            <person name="Brachmann A.O."/>
            <person name="Schneeberger K."/>
            <person name="Ortiz-Merino R.A."/>
            <person name="Moreno-Beltran M."/>
            <person name="Schlaefli M."/>
            <person name="Kirner P."/>
            <person name="Santos Kron A."/>
            <person name="Wolfe K.H."/>
            <person name="Piel J."/>
            <person name="Ahrens C.H."/>
            <person name="Henk D."/>
            <person name="Freimoser F.M."/>
        </authorList>
    </citation>
    <scope>NUCLEOTIDE SEQUENCE [LARGE SCALE GENOMIC DNA]</scope>
    <source>
        <strain evidence="13">APC 1.2</strain>
    </source>
</reference>
<feature type="domain" description="AAA+ ATPase" evidence="11">
    <location>
        <begin position="217"/>
        <end position="483"/>
    </location>
</feature>
<evidence type="ECO:0000313" key="12">
    <source>
        <dbReference type="EMBL" id="QBM89667.1"/>
    </source>
</evidence>
<sequence>MSLQNYLSDAFSTALELEQECESTNTAHYLLSYSPKRLAASGLAILNLSITNIKSTLGGKTSVELSLDSAFCQPGDDIQVGSFKVGDIVKLQRMGVTNTTQDEFVEAVVTRLNNSYIAVSVDEDTSDDYLLSLYNNTANDVNRMWIVKLTNSIVYKRMLQAMVKLKLLKDNEKTEILQILLGEKMLHPRQNDHPKLQFWNDKLNDSQKHAIEFSVFSSPITIIHGPPGTGKTYTLIELIKQLKFTYGEKVLVCGASNMSVDNILERLSPSFDPSPGNLTQKKSRRKLGNFSRASPEQLIRIGHPARLLPSCLRHSLDILSKTGATTESNDNMSVLKDISNEIKDTLSSIKKCKRYAERRALWAELKHLRRELRERERKITQLLITNADVVLSTLHGAGSNELYNLYKTHDYSVETPLFDTIIIDEVSQSMEPQCWIPLINHLGCKRLVIAGDNLQLPPTVDSSKRARALMEKGELIADLEQTLFDRLVSRHNGKDYKKLLNVQYRMNNDIMDFPSRELYGGLLTAGDAVQSILLSDLDGVDSTDDTNTPCVWYDTQGGDYPERLVENDTHLSSTSALGGSKYNDMEALVVRDHIRKLTSAGLAPEMIGVISPYSAQVAAVKKLLAKDFDGKVEVSTIDGFQGREKEAIIVSLVRLNDRKEIGFLSDSRRLNVAMTRPKRHLCIIGDMELLSESNVPYLKNWASHADESFEVRYPNITDF</sequence>
<dbReference type="GO" id="GO:0005634">
    <property type="term" value="C:nucleus"/>
    <property type="evidence" value="ECO:0007669"/>
    <property type="project" value="UniProtKB-SubCell"/>
</dbReference>
<dbReference type="InterPro" id="IPR003593">
    <property type="entry name" value="AAA+_ATPase"/>
</dbReference>
<evidence type="ECO:0000256" key="10">
    <source>
        <dbReference type="ARBA" id="ARBA00023242"/>
    </source>
</evidence>
<dbReference type="EMBL" id="CP034459">
    <property type="protein sequence ID" value="QBM89667.1"/>
    <property type="molecule type" value="Genomic_DNA"/>
</dbReference>
<proteinExistence type="inferred from homology"/>
<evidence type="ECO:0000256" key="4">
    <source>
        <dbReference type="ARBA" id="ARBA00012551"/>
    </source>
</evidence>
<dbReference type="Gene3D" id="3.40.50.300">
    <property type="entry name" value="P-loop containing nucleotide triphosphate hydrolases"/>
    <property type="match status" value="2"/>
</dbReference>